<dbReference type="PANTHER" id="PTHR33393:SF11">
    <property type="entry name" value="POLYGLUTAMINE SYNTHESIS ACCESSORY PROTEIN RV0574C-RELATED"/>
    <property type="match status" value="1"/>
</dbReference>
<dbReference type="InterPro" id="IPR029052">
    <property type="entry name" value="Metallo-depent_PP-like"/>
</dbReference>
<dbReference type="Proteomes" id="UP000295818">
    <property type="component" value="Unassembled WGS sequence"/>
</dbReference>
<dbReference type="SUPFAM" id="SSF56300">
    <property type="entry name" value="Metallo-dependent phosphatases"/>
    <property type="match status" value="1"/>
</dbReference>
<accession>A0ABY2B872</accession>
<dbReference type="EMBL" id="SLWM01000030">
    <property type="protein sequence ID" value="TCO11575.1"/>
    <property type="molecule type" value="Genomic_DNA"/>
</dbReference>
<reference evidence="3 4" key="1">
    <citation type="journal article" date="2015" name="Stand. Genomic Sci.">
        <title>Genomic Encyclopedia of Bacterial and Archaeal Type Strains, Phase III: the genomes of soil and plant-associated and newly described type strains.</title>
        <authorList>
            <person name="Whitman W.B."/>
            <person name="Woyke T."/>
            <person name="Klenk H.P."/>
            <person name="Zhou Y."/>
            <person name="Lilburn T.G."/>
            <person name="Beck B.J."/>
            <person name="De Vos P."/>
            <person name="Vandamme P."/>
            <person name="Eisen J.A."/>
            <person name="Garrity G."/>
            <person name="Hugenholtz P."/>
            <person name="Kyrpides N.C."/>
        </authorList>
    </citation>
    <scope>NUCLEOTIDE SEQUENCE [LARGE SCALE GENOMIC DNA]</scope>
    <source>
        <strain evidence="3 4">VKM Ac-2538</strain>
    </source>
</reference>
<dbReference type="InterPro" id="IPR019079">
    <property type="entry name" value="Capsule_synth_CapA"/>
</dbReference>
<protein>
    <submittedName>
        <fullName evidence="3">Poly-gamma-glutamate synthesis protein (Capsule biosynthesis protein)</fullName>
    </submittedName>
</protein>
<dbReference type="CDD" id="cd07381">
    <property type="entry name" value="MPP_CapA"/>
    <property type="match status" value="1"/>
</dbReference>
<feature type="domain" description="Capsule synthesis protein CapA" evidence="2">
    <location>
        <begin position="7"/>
        <end position="287"/>
    </location>
</feature>
<proteinExistence type="inferred from homology"/>
<dbReference type="RefSeq" id="WP_132196089.1">
    <property type="nucleotide sequence ID" value="NZ_SLWM01000030.1"/>
</dbReference>
<evidence type="ECO:0000313" key="4">
    <source>
        <dbReference type="Proteomes" id="UP000295818"/>
    </source>
</evidence>
<gene>
    <name evidence="3" type="ORF">EV644_13017</name>
</gene>
<dbReference type="Gene3D" id="3.60.21.10">
    <property type="match status" value="1"/>
</dbReference>
<dbReference type="PANTHER" id="PTHR33393">
    <property type="entry name" value="POLYGLUTAMINE SYNTHESIS ACCESSORY PROTEIN RV0574C-RELATED"/>
    <property type="match status" value="1"/>
</dbReference>
<dbReference type="InterPro" id="IPR052169">
    <property type="entry name" value="CW_Biosynth-Accessory"/>
</dbReference>
<name>A0ABY2B872_9ACTN</name>
<comment type="caution">
    <text evidence="3">The sequence shown here is derived from an EMBL/GenBank/DDBJ whole genome shotgun (WGS) entry which is preliminary data.</text>
</comment>
<evidence type="ECO:0000259" key="2">
    <source>
        <dbReference type="SMART" id="SM00854"/>
    </source>
</evidence>
<dbReference type="Pfam" id="PF09587">
    <property type="entry name" value="PGA_cap"/>
    <property type="match status" value="1"/>
</dbReference>
<organism evidence="3 4">
    <name type="scientific">Kribbella orskensis</name>
    <dbReference type="NCBI Taxonomy" id="2512216"/>
    <lineage>
        <taxon>Bacteria</taxon>
        <taxon>Bacillati</taxon>
        <taxon>Actinomycetota</taxon>
        <taxon>Actinomycetes</taxon>
        <taxon>Propionibacteriales</taxon>
        <taxon>Kribbellaceae</taxon>
        <taxon>Kribbella</taxon>
    </lineage>
</organism>
<keyword evidence="4" id="KW-1185">Reference proteome</keyword>
<comment type="similarity">
    <text evidence="1">Belongs to the CapA family.</text>
</comment>
<evidence type="ECO:0000313" key="3">
    <source>
        <dbReference type="EMBL" id="TCO11575.1"/>
    </source>
</evidence>
<dbReference type="SMART" id="SM00854">
    <property type="entry name" value="PGA_cap"/>
    <property type="match status" value="1"/>
</dbReference>
<evidence type="ECO:0000256" key="1">
    <source>
        <dbReference type="ARBA" id="ARBA00005662"/>
    </source>
</evidence>
<sequence length="373" mass="40626">MLDGAVTLFLGGDVMLGRGIDQILPHPGDPTLCERSVRDARTYVELAEAVNGPIPRPVGYSWPWGDALVILDRLRPDIRLVNLETSVTRSEHFATGKGVHYRMSPDNLPALSAARPDVCSLANNHVLDFGISGLEETLDVLSRARISVAGAGRDAKEAAQPVIVPGDGGRVVVFSFGTTSSGVPRSWAATANRPGISLLPDLSDDTAAAITAQVSRVKRRGDVVIASVHWGPNWTYAVAPRQVRFAHRLVDGGVDLVHGHSAHHPQSIEIYRDRLVLYGCGDLIDDYEGIAGYEQYRDDLRLLYFATVERSTGRLTALRMALMQTHQLRLRTAAPKDCLWMCQTLNRLGRGTWIALDAIGLLELTDRSPSSLG</sequence>